<dbReference type="InterPro" id="IPR032675">
    <property type="entry name" value="LRR_dom_sf"/>
</dbReference>
<keyword evidence="2" id="KW-0433">Leucine-rich repeat</keyword>
<reference evidence="8" key="1">
    <citation type="submission" date="2023-07" db="EMBL/GenBank/DDBJ databases">
        <title>A chromosome-level genome assembly of Lolium multiflorum.</title>
        <authorList>
            <person name="Chen Y."/>
            <person name="Copetti D."/>
            <person name="Kolliker R."/>
            <person name="Studer B."/>
        </authorList>
    </citation>
    <scope>NUCLEOTIDE SEQUENCE</scope>
    <source>
        <strain evidence="8">02402/16</strain>
        <tissue evidence="8">Leaf</tissue>
    </source>
</reference>
<keyword evidence="5" id="KW-0472">Membrane</keyword>
<dbReference type="AlphaFoldDB" id="A0AAD8W9B0"/>
<comment type="subcellular location">
    <subcellularLocation>
        <location evidence="1">Membrane</location>
    </subcellularLocation>
</comment>
<dbReference type="Proteomes" id="UP001231189">
    <property type="component" value="Unassembled WGS sequence"/>
</dbReference>
<keyword evidence="5" id="KW-1133">Transmembrane helix</keyword>
<comment type="caution">
    <text evidence="8">The sequence shown here is derived from an EMBL/GenBank/DDBJ whole genome shotgun (WGS) entry which is preliminary data.</text>
</comment>
<dbReference type="Gene3D" id="1.10.510.10">
    <property type="entry name" value="Transferase(Phosphotransferase) domain 1"/>
    <property type="match status" value="1"/>
</dbReference>
<feature type="region of interest" description="Disordered" evidence="4">
    <location>
        <begin position="306"/>
        <end position="357"/>
    </location>
</feature>
<dbReference type="PANTHER" id="PTHR48007:SF11">
    <property type="entry name" value="OS11G0620500 PROTEIN"/>
    <property type="match status" value="1"/>
</dbReference>
<dbReference type="GO" id="GO:0016020">
    <property type="term" value="C:membrane"/>
    <property type="evidence" value="ECO:0007669"/>
    <property type="project" value="UniProtKB-SubCell"/>
</dbReference>
<feature type="domain" description="Protein kinase" evidence="7">
    <location>
        <begin position="382"/>
        <end position="677"/>
    </location>
</feature>
<dbReference type="SUPFAM" id="SSF56112">
    <property type="entry name" value="Protein kinase-like (PK-like)"/>
    <property type="match status" value="1"/>
</dbReference>
<dbReference type="SUPFAM" id="SSF52058">
    <property type="entry name" value="L domain-like"/>
    <property type="match status" value="1"/>
</dbReference>
<dbReference type="Pfam" id="PF08263">
    <property type="entry name" value="LRRNT_2"/>
    <property type="match status" value="1"/>
</dbReference>
<feature type="signal peptide" evidence="6">
    <location>
        <begin position="1"/>
        <end position="28"/>
    </location>
</feature>
<dbReference type="Pfam" id="PF07714">
    <property type="entry name" value="PK_Tyr_Ser-Thr"/>
    <property type="match status" value="1"/>
</dbReference>
<keyword evidence="3" id="KW-0677">Repeat</keyword>
<dbReference type="Pfam" id="PF00069">
    <property type="entry name" value="Pkinase"/>
    <property type="match status" value="1"/>
</dbReference>
<evidence type="ECO:0000259" key="7">
    <source>
        <dbReference type="PROSITE" id="PS50011"/>
    </source>
</evidence>
<evidence type="ECO:0000313" key="8">
    <source>
        <dbReference type="EMBL" id="KAK1648093.1"/>
    </source>
</evidence>
<evidence type="ECO:0000256" key="2">
    <source>
        <dbReference type="ARBA" id="ARBA00022614"/>
    </source>
</evidence>
<evidence type="ECO:0000256" key="6">
    <source>
        <dbReference type="SAM" id="SignalP"/>
    </source>
</evidence>
<dbReference type="GO" id="GO:0005524">
    <property type="term" value="F:ATP binding"/>
    <property type="evidence" value="ECO:0007669"/>
    <property type="project" value="InterPro"/>
</dbReference>
<evidence type="ECO:0000313" key="9">
    <source>
        <dbReference type="Proteomes" id="UP001231189"/>
    </source>
</evidence>
<keyword evidence="9" id="KW-1185">Reference proteome</keyword>
<feature type="transmembrane region" description="Helical" evidence="5">
    <location>
        <begin position="276"/>
        <end position="298"/>
    </location>
</feature>
<sequence>MVTLILAFRLSTLLLILPLLAGGQDASAADDASPPGTEAAALLRLKASFKDPANALEAWSPSSPPAPCNATNPWPGVQCYKGSLIGLRLAHLNLSGAFDFGALANLPGLHAINLKRNNFAGPLPASLATVRSLRALYLSHNGYTGPVPGDVFANMRWLKKLYLDNNELSGVLPAAAIASAPRLQELHLEHNKIEGPVPERLPASLRLFNVSHNRLTGMLPRAVVTRFNESAFAGNHDLCGAPGSDAGACEAVAAPGPSEPPMSASDYFAVEEETSIVVVIGIILLVIALVSGAMVLMLRQDEQRNSATPPYYDTVSTRGPGMPPKPAAMAAPRASGATMEMGGSSHDGGSGSGSGAGGGKRMDEFVLMNKSCGVFGLPDMMKASAEVLGNGTLGSAYKAAMRNGITVAVKRMRDMNRVGREEFENHIRTLCELRHPNVLSPLGYHYRKEEKLIVSEFMQCGSLLYVLHGDQSPSRVILDWPARLRIALGVARGMAYLHEKLGIPSMRFVSMDGADFDAPPPPPPHGNLKSGNILLDAKLEPHIVDYGFFPLVNAPQLPQSMFAYRSPEAAAAQQQHQRVPVSARSDVYCFGVVLLELVTGRFPSQYLLNARGGTDVVNWAASAVTEGSERQILDPVIAVAGGASAVQLVRIAVECTEAAPESRPNMAEAAKMVEEVAGAS</sequence>
<evidence type="ECO:0000256" key="5">
    <source>
        <dbReference type="SAM" id="Phobius"/>
    </source>
</evidence>
<dbReference type="InterPro" id="IPR046959">
    <property type="entry name" value="PRK1-6/SRF4-like"/>
</dbReference>
<evidence type="ECO:0000256" key="1">
    <source>
        <dbReference type="ARBA" id="ARBA00004370"/>
    </source>
</evidence>
<gene>
    <name evidence="8" type="ORF">QYE76_065898</name>
</gene>
<keyword evidence="6" id="KW-0732">Signal</keyword>
<feature type="chain" id="PRO_5041911450" description="Protein kinase domain-containing protein" evidence="6">
    <location>
        <begin position="29"/>
        <end position="680"/>
    </location>
</feature>
<dbReference type="Gene3D" id="3.30.200.20">
    <property type="entry name" value="Phosphorylase Kinase, domain 1"/>
    <property type="match status" value="1"/>
</dbReference>
<dbReference type="InterPro" id="IPR013210">
    <property type="entry name" value="LRR_N_plant-typ"/>
</dbReference>
<proteinExistence type="predicted"/>
<dbReference type="InterPro" id="IPR011009">
    <property type="entry name" value="Kinase-like_dom_sf"/>
</dbReference>
<keyword evidence="5" id="KW-0812">Transmembrane</keyword>
<evidence type="ECO:0000256" key="4">
    <source>
        <dbReference type="SAM" id="MobiDB-lite"/>
    </source>
</evidence>
<dbReference type="InterPro" id="IPR001245">
    <property type="entry name" value="Ser-Thr/Tyr_kinase_cat_dom"/>
</dbReference>
<feature type="compositionally biased region" description="Gly residues" evidence="4">
    <location>
        <begin position="345"/>
        <end position="357"/>
    </location>
</feature>
<accession>A0AAD8W9B0</accession>
<dbReference type="InterPro" id="IPR000719">
    <property type="entry name" value="Prot_kinase_dom"/>
</dbReference>
<dbReference type="PANTHER" id="PTHR48007">
    <property type="entry name" value="LEUCINE-RICH REPEAT RECEPTOR-LIKE PROTEIN KINASE PXC1"/>
    <property type="match status" value="1"/>
</dbReference>
<dbReference type="GO" id="GO:0004672">
    <property type="term" value="F:protein kinase activity"/>
    <property type="evidence" value="ECO:0007669"/>
    <property type="project" value="InterPro"/>
</dbReference>
<organism evidence="8 9">
    <name type="scientific">Lolium multiflorum</name>
    <name type="common">Italian ryegrass</name>
    <name type="synonym">Lolium perenne subsp. multiflorum</name>
    <dbReference type="NCBI Taxonomy" id="4521"/>
    <lineage>
        <taxon>Eukaryota</taxon>
        <taxon>Viridiplantae</taxon>
        <taxon>Streptophyta</taxon>
        <taxon>Embryophyta</taxon>
        <taxon>Tracheophyta</taxon>
        <taxon>Spermatophyta</taxon>
        <taxon>Magnoliopsida</taxon>
        <taxon>Liliopsida</taxon>
        <taxon>Poales</taxon>
        <taxon>Poaceae</taxon>
        <taxon>BOP clade</taxon>
        <taxon>Pooideae</taxon>
        <taxon>Poodae</taxon>
        <taxon>Poeae</taxon>
        <taxon>Poeae Chloroplast Group 2 (Poeae type)</taxon>
        <taxon>Loliodinae</taxon>
        <taxon>Loliinae</taxon>
        <taxon>Lolium</taxon>
    </lineage>
</organism>
<dbReference type="Gene3D" id="3.80.10.10">
    <property type="entry name" value="Ribonuclease Inhibitor"/>
    <property type="match status" value="2"/>
</dbReference>
<evidence type="ECO:0000256" key="3">
    <source>
        <dbReference type="ARBA" id="ARBA00022737"/>
    </source>
</evidence>
<protein>
    <recommendedName>
        <fullName evidence="7">Protein kinase domain-containing protein</fullName>
    </recommendedName>
</protein>
<name>A0AAD8W9B0_LOLMU</name>
<dbReference type="EMBL" id="JAUUTY010000004">
    <property type="protein sequence ID" value="KAK1648093.1"/>
    <property type="molecule type" value="Genomic_DNA"/>
</dbReference>
<dbReference type="PROSITE" id="PS50011">
    <property type="entry name" value="PROTEIN_KINASE_DOM"/>
    <property type="match status" value="1"/>
</dbReference>